<comment type="similarity">
    <text evidence="1 5">Belongs to the peptidase S41A family.</text>
</comment>
<evidence type="ECO:0000256" key="6">
    <source>
        <dbReference type="SAM" id="SignalP"/>
    </source>
</evidence>
<feature type="signal peptide" evidence="6">
    <location>
        <begin position="1"/>
        <end position="30"/>
    </location>
</feature>
<reference evidence="8" key="1">
    <citation type="submission" date="2016-04" db="EMBL/GenBank/DDBJ databases">
        <authorList>
            <person name="Evans L.H."/>
            <person name="Alamgir A."/>
            <person name="Owens N."/>
            <person name="Weber N.D."/>
            <person name="Virtaneva K."/>
            <person name="Barbian K."/>
            <person name="Babar A."/>
            <person name="Rosenke K."/>
        </authorList>
    </citation>
    <scope>NUCLEOTIDE SEQUENCE</scope>
    <source>
        <strain evidence="8">86</strain>
    </source>
</reference>
<organism evidence="8">
    <name type="scientific">uncultured Alphaproteobacteria bacterium</name>
    <dbReference type="NCBI Taxonomy" id="91750"/>
    <lineage>
        <taxon>Bacteria</taxon>
        <taxon>Pseudomonadati</taxon>
        <taxon>Pseudomonadota</taxon>
        <taxon>Alphaproteobacteria</taxon>
        <taxon>environmental samples</taxon>
    </lineage>
</organism>
<keyword evidence="6" id="KW-0732">Signal</keyword>
<dbReference type="GO" id="GO:0030288">
    <property type="term" value="C:outer membrane-bounded periplasmic space"/>
    <property type="evidence" value="ECO:0007669"/>
    <property type="project" value="TreeGrafter"/>
</dbReference>
<dbReference type="Gene3D" id="3.30.750.44">
    <property type="match status" value="1"/>
</dbReference>
<dbReference type="SMART" id="SM00245">
    <property type="entry name" value="TSPc"/>
    <property type="match status" value="1"/>
</dbReference>
<name>A0A212JAH7_9PROT</name>
<dbReference type="InterPro" id="IPR041489">
    <property type="entry name" value="PDZ_6"/>
</dbReference>
<dbReference type="InterPro" id="IPR001478">
    <property type="entry name" value="PDZ"/>
</dbReference>
<dbReference type="EC" id="3.4.21.102" evidence="8"/>
<dbReference type="GO" id="GO:0006508">
    <property type="term" value="P:proteolysis"/>
    <property type="evidence" value="ECO:0007669"/>
    <property type="project" value="UniProtKB-KW"/>
</dbReference>
<dbReference type="AlphaFoldDB" id="A0A212JAH7"/>
<feature type="domain" description="PDZ" evidence="7">
    <location>
        <begin position="155"/>
        <end position="225"/>
    </location>
</feature>
<dbReference type="NCBIfam" id="TIGR00225">
    <property type="entry name" value="prc"/>
    <property type="match status" value="1"/>
</dbReference>
<sequence>MRATATTTLRRTAASLGAALLLAWAAPAPAAIDAPEVGRVLAYGLRAIESRALDQVSLKEITVDGLRGLAVIEPGFGLAQSGKTLSASLAGREIGRWDSPTADTPEGWSTLAMFVIQAAQAKSGALAHADEEALYQAFFDSALGPLDPFSRYAGRVEAEQQQERRNGFGGAGIRYRLYRDHLEVTSVLEGTPAEEADIAPGDRVVAIEGTVVNGLSRKEVHDLLRGPVDSPLRLTVSRGGAERAVTLRRGLVSTPTAFMSVEDGVPHLKVTRFSQQTVALARRLIEETLAARAEPPPGLILDLRGNPGGLLDQAVGLSDLFLVKGDIVATRGRHPQTMQSYQATQTDVPGGDILKNLPVLVLIDGKTASAAEIVAAALQADDRAVVIGTTSYGKGTVQTVVAMPNGGEMTLTWSRFYTPTGYALHGLGVMPTVCTAEGRTTPEAVMASLASGALPAIANAARWRSVGLADSEGRHALRRICPPEDHGNRDALDLDVAQAILLTPGAYRTALAALAATQASRGPDKP</sequence>
<dbReference type="InterPro" id="IPR005151">
    <property type="entry name" value="Tail-specific_protease"/>
</dbReference>
<dbReference type="CDD" id="cd07560">
    <property type="entry name" value="Peptidase_S41_CPP"/>
    <property type="match status" value="1"/>
</dbReference>
<dbReference type="PANTHER" id="PTHR32060:SF30">
    <property type="entry name" value="CARBOXY-TERMINAL PROCESSING PROTEASE CTPA"/>
    <property type="match status" value="1"/>
</dbReference>
<dbReference type="GO" id="GO:0004252">
    <property type="term" value="F:serine-type endopeptidase activity"/>
    <property type="evidence" value="ECO:0007669"/>
    <property type="project" value="UniProtKB-EC"/>
</dbReference>
<keyword evidence="3 5" id="KW-0378">Hydrolase</keyword>
<keyword evidence="4 5" id="KW-0720">Serine protease</keyword>
<evidence type="ECO:0000259" key="7">
    <source>
        <dbReference type="PROSITE" id="PS50106"/>
    </source>
</evidence>
<dbReference type="SUPFAM" id="SSF52096">
    <property type="entry name" value="ClpP/crotonase"/>
    <property type="match status" value="1"/>
</dbReference>
<dbReference type="InterPro" id="IPR036034">
    <property type="entry name" value="PDZ_sf"/>
</dbReference>
<dbReference type="EMBL" id="FLUO01000001">
    <property type="protein sequence ID" value="SBV96408.1"/>
    <property type="molecule type" value="Genomic_DNA"/>
</dbReference>
<feature type="chain" id="PRO_5012487970" evidence="6">
    <location>
        <begin position="31"/>
        <end position="526"/>
    </location>
</feature>
<dbReference type="Gene3D" id="3.90.226.10">
    <property type="entry name" value="2-enoyl-CoA Hydratase, Chain A, domain 1"/>
    <property type="match status" value="1"/>
</dbReference>
<proteinExistence type="inferred from homology"/>
<dbReference type="SUPFAM" id="SSF50156">
    <property type="entry name" value="PDZ domain-like"/>
    <property type="match status" value="1"/>
</dbReference>
<keyword evidence="2 5" id="KW-0645">Protease</keyword>
<evidence type="ECO:0000256" key="4">
    <source>
        <dbReference type="ARBA" id="ARBA00022825"/>
    </source>
</evidence>
<evidence type="ECO:0000256" key="3">
    <source>
        <dbReference type="ARBA" id="ARBA00022801"/>
    </source>
</evidence>
<evidence type="ECO:0000256" key="1">
    <source>
        <dbReference type="ARBA" id="ARBA00009179"/>
    </source>
</evidence>
<dbReference type="PROSITE" id="PS50106">
    <property type="entry name" value="PDZ"/>
    <property type="match status" value="1"/>
</dbReference>
<dbReference type="Gene3D" id="2.30.42.10">
    <property type="match status" value="1"/>
</dbReference>
<gene>
    <name evidence="8" type="ORF">KL86APRO_10755</name>
</gene>
<protein>
    <submittedName>
        <fullName evidence="8">C-terminal processing peptidase</fullName>
        <ecNumber evidence="8">3.4.21.102</ecNumber>
    </submittedName>
</protein>
<accession>A0A212JAH7</accession>
<evidence type="ECO:0000256" key="5">
    <source>
        <dbReference type="RuleBase" id="RU004404"/>
    </source>
</evidence>
<dbReference type="InterPro" id="IPR029045">
    <property type="entry name" value="ClpP/crotonase-like_dom_sf"/>
</dbReference>
<dbReference type="Pfam" id="PF17820">
    <property type="entry name" value="PDZ_6"/>
    <property type="match status" value="1"/>
</dbReference>
<dbReference type="PANTHER" id="PTHR32060">
    <property type="entry name" value="TAIL-SPECIFIC PROTEASE"/>
    <property type="match status" value="1"/>
</dbReference>
<evidence type="ECO:0000313" key="8">
    <source>
        <dbReference type="EMBL" id="SBV96408.1"/>
    </source>
</evidence>
<dbReference type="Pfam" id="PF03572">
    <property type="entry name" value="Peptidase_S41"/>
    <property type="match status" value="1"/>
</dbReference>
<dbReference type="CDD" id="cd06782">
    <property type="entry name" value="cpPDZ_CPP-like"/>
    <property type="match status" value="1"/>
</dbReference>
<evidence type="ECO:0000256" key="2">
    <source>
        <dbReference type="ARBA" id="ARBA00022670"/>
    </source>
</evidence>
<dbReference type="InterPro" id="IPR004447">
    <property type="entry name" value="Peptidase_S41A"/>
</dbReference>
<dbReference type="GO" id="GO:0007165">
    <property type="term" value="P:signal transduction"/>
    <property type="evidence" value="ECO:0007669"/>
    <property type="project" value="TreeGrafter"/>
</dbReference>
<dbReference type="SMART" id="SM00228">
    <property type="entry name" value="PDZ"/>
    <property type="match status" value="1"/>
</dbReference>